<dbReference type="RefSeq" id="WP_301621227.1">
    <property type="nucleotide sequence ID" value="NZ_JAOSKY010000002.1"/>
</dbReference>
<gene>
    <name evidence="2" type="ORF">OC940_05460</name>
</gene>
<evidence type="ECO:0000256" key="1">
    <source>
        <dbReference type="SAM" id="Phobius"/>
    </source>
</evidence>
<accession>A0A9X3BBN3</accession>
<dbReference type="EMBL" id="JAOSKY010000002">
    <property type="protein sequence ID" value="MCU7247248.1"/>
    <property type="molecule type" value="Genomic_DNA"/>
</dbReference>
<dbReference type="AlphaFoldDB" id="A0A9X3BBN3"/>
<keyword evidence="3" id="KW-1185">Reference proteome</keyword>
<keyword evidence="1" id="KW-0812">Transmembrane</keyword>
<organism evidence="2 3">
    <name type="scientific">Pseudomonas koreensis</name>
    <dbReference type="NCBI Taxonomy" id="198620"/>
    <lineage>
        <taxon>Bacteria</taxon>
        <taxon>Pseudomonadati</taxon>
        <taxon>Pseudomonadota</taxon>
        <taxon>Gammaproteobacteria</taxon>
        <taxon>Pseudomonadales</taxon>
        <taxon>Pseudomonadaceae</taxon>
        <taxon>Pseudomonas</taxon>
    </lineage>
</organism>
<comment type="caution">
    <text evidence="2">The sequence shown here is derived from an EMBL/GenBank/DDBJ whole genome shotgun (WGS) entry which is preliminary data.</text>
</comment>
<evidence type="ECO:0000313" key="2">
    <source>
        <dbReference type="EMBL" id="MCU7247248.1"/>
    </source>
</evidence>
<keyword evidence="1" id="KW-0472">Membrane</keyword>
<evidence type="ECO:0000313" key="3">
    <source>
        <dbReference type="Proteomes" id="UP001139955"/>
    </source>
</evidence>
<sequence>MDEQTTQAFSYTSDALKQMMTLSTGVLALEVTLLKDIIQSLPHIAYIALGTSWVCFLLALLLGVVGMLAVTGSLSKDSKLSPASIYGSNIRIPALFQVIFFGLGMTLTVVFGVMLLWIKSSDSHGAMIGGYLSCIT</sequence>
<feature type="transmembrane region" description="Helical" evidence="1">
    <location>
        <begin position="94"/>
        <end position="118"/>
    </location>
</feature>
<keyword evidence="1" id="KW-1133">Transmembrane helix</keyword>
<dbReference type="InterPro" id="IPR038050">
    <property type="entry name" value="Neuro_actylchol_rec"/>
</dbReference>
<protein>
    <submittedName>
        <fullName evidence="2">Uncharacterized protein</fullName>
    </submittedName>
</protein>
<reference evidence="2" key="2">
    <citation type="journal article" date="2023" name="mSystems">
        <title>Charting the Lipopeptidome of Nonpathogenic Pseudomonas.</title>
        <authorList>
            <person name="Cesa-Luna C."/>
            <person name="Geudens N."/>
            <person name="Girard L."/>
            <person name="De Roo V."/>
            <person name="Maklad H.R."/>
            <person name="Martins J.C."/>
            <person name="Hofte M."/>
            <person name="De Mot R."/>
        </authorList>
    </citation>
    <scope>NUCLEOTIDE SEQUENCE</scope>
    <source>
        <strain evidence="2">B1M3-32</strain>
    </source>
</reference>
<feature type="transmembrane region" description="Helical" evidence="1">
    <location>
        <begin position="46"/>
        <end position="74"/>
    </location>
</feature>
<proteinExistence type="predicted"/>
<name>A0A9X3BBN3_9PSED</name>
<dbReference type="Gene3D" id="1.20.58.390">
    <property type="entry name" value="Neurotransmitter-gated ion-channel transmembrane domain"/>
    <property type="match status" value="1"/>
</dbReference>
<dbReference type="Proteomes" id="UP001139955">
    <property type="component" value="Unassembled WGS sequence"/>
</dbReference>
<reference evidence="2" key="1">
    <citation type="submission" date="2022-09" db="EMBL/GenBank/DDBJ databases">
        <authorList>
            <person name="Cesa-Luna C."/>
            <person name="Girard L."/>
            <person name="Lood C."/>
            <person name="Hofte M."/>
            <person name="De Mot R."/>
        </authorList>
    </citation>
    <scope>NUCLEOTIDE SEQUENCE</scope>
    <source>
        <strain evidence="2">B1M3-32</strain>
    </source>
</reference>